<comment type="caution">
    <text evidence="1">The sequence shown here is derived from an EMBL/GenBank/DDBJ whole genome shotgun (WGS) entry which is preliminary data.</text>
</comment>
<evidence type="ECO:0000313" key="2">
    <source>
        <dbReference type="EMBL" id="CAL1132810.1"/>
    </source>
</evidence>
<dbReference type="EMBL" id="CAMXCT010000485">
    <property type="protein sequence ID" value="CAI3979435.1"/>
    <property type="molecule type" value="Genomic_DNA"/>
</dbReference>
<accession>A0A9P1BVL2</accession>
<keyword evidence="3" id="KW-0560">Oxidoreductase</keyword>
<evidence type="ECO:0000313" key="3">
    <source>
        <dbReference type="EMBL" id="CAL4766747.1"/>
    </source>
</evidence>
<sequence>MLLQAPRPQVEEELPAVMRAADMLRYNPRKYDFRSHVASLLQWAGPKIGFGSYGSSEELELFQAKEEVFSSFKYEKRPRQCILDSSDFLACYELLLKEVICPHLKSNLIEDGEINFWMPLTDYSRTQTTLWVESGPNTGDFHPLALDVGRIAMFHGTLVRHYAPPNPTKCLRVSMDFRVGIGKYYDPDWKLEGLQHYHGRLKIVL</sequence>
<reference evidence="1" key="1">
    <citation type="submission" date="2022-10" db="EMBL/GenBank/DDBJ databases">
        <authorList>
            <person name="Chen Y."/>
            <person name="Dougan E. K."/>
            <person name="Chan C."/>
            <person name="Rhodes N."/>
            <person name="Thang M."/>
        </authorList>
    </citation>
    <scope>NUCLEOTIDE SEQUENCE</scope>
</reference>
<dbReference type="EMBL" id="CAMXCT020000485">
    <property type="protein sequence ID" value="CAL1132810.1"/>
    <property type="molecule type" value="Genomic_DNA"/>
</dbReference>
<protein>
    <submittedName>
        <fullName evidence="3">Fe2OG dioxygenase domain-containing protein</fullName>
    </submittedName>
</protein>
<keyword evidence="4" id="KW-1185">Reference proteome</keyword>
<evidence type="ECO:0000313" key="1">
    <source>
        <dbReference type="EMBL" id="CAI3979435.1"/>
    </source>
</evidence>
<gene>
    <name evidence="1" type="ORF">C1SCF055_LOCUS7386</name>
</gene>
<dbReference type="EMBL" id="CAMXCT030000485">
    <property type="protein sequence ID" value="CAL4766747.1"/>
    <property type="molecule type" value="Genomic_DNA"/>
</dbReference>
<dbReference type="OrthoDB" id="10260017at2759"/>
<proteinExistence type="predicted"/>
<keyword evidence="3" id="KW-0223">Dioxygenase</keyword>
<reference evidence="2" key="2">
    <citation type="submission" date="2024-04" db="EMBL/GenBank/DDBJ databases">
        <authorList>
            <person name="Chen Y."/>
            <person name="Shah S."/>
            <person name="Dougan E. K."/>
            <person name="Thang M."/>
            <person name="Chan C."/>
        </authorList>
    </citation>
    <scope>NUCLEOTIDE SEQUENCE [LARGE SCALE GENOMIC DNA]</scope>
</reference>
<dbReference type="Proteomes" id="UP001152797">
    <property type="component" value="Unassembled WGS sequence"/>
</dbReference>
<dbReference type="GO" id="GO:0051213">
    <property type="term" value="F:dioxygenase activity"/>
    <property type="evidence" value="ECO:0007669"/>
    <property type="project" value="UniProtKB-KW"/>
</dbReference>
<organism evidence="1">
    <name type="scientific">Cladocopium goreaui</name>
    <dbReference type="NCBI Taxonomy" id="2562237"/>
    <lineage>
        <taxon>Eukaryota</taxon>
        <taxon>Sar</taxon>
        <taxon>Alveolata</taxon>
        <taxon>Dinophyceae</taxon>
        <taxon>Suessiales</taxon>
        <taxon>Symbiodiniaceae</taxon>
        <taxon>Cladocopium</taxon>
    </lineage>
</organism>
<name>A0A9P1BVL2_9DINO</name>
<evidence type="ECO:0000313" key="4">
    <source>
        <dbReference type="Proteomes" id="UP001152797"/>
    </source>
</evidence>
<dbReference type="AlphaFoldDB" id="A0A9P1BVL2"/>